<name>A0A2M4D6X7_ANODA</name>
<protein>
    <submittedName>
        <fullName evidence="2">Putative secreted protein</fullName>
    </submittedName>
</protein>
<dbReference type="EMBL" id="GGFL01009135">
    <property type="protein sequence ID" value="MBW73313.1"/>
    <property type="molecule type" value="Transcribed_RNA"/>
</dbReference>
<proteinExistence type="predicted"/>
<accession>A0A2M4D6X7</accession>
<feature type="chain" id="PRO_5014902038" evidence="1">
    <location>
        <begin position="21"/>
        <end position="77"/>
    </location>
</feature>
<evidence type="ECO:0000256" key="1">
    <source>
        <dbReference type="SAM" id="SignalP"/>
    </source>
</evidence>
<sequence length="77" mass="8988">MVSAFSSFCVLLLCICKSDLNTCLPKRRYGILVLGSARFFYLKRINRSRRMLRNKWSNRHSLLSHSSLFAYPLCQAQ</sequence>
<keyword evidence="1" id="KW-0732">Signal</keyword>
<feature type="signal peptide" evidence="1">
    <location>
        <begin position="1"/>
        <end position="20"/>
    </location>
</feature>
<evidence type="ECO:0000313" key="2">
    <source>
        <dbReference type="EMBL" id="MBW73313.1"/>
    </source>
</evidence>
<dbReference type="AlphaFoldDB" id="A0A2M4D6X7"/>
<organism evidence="2">
    <name type="scientific">Anopheles darlingi</name>
    <name type="common">Mosquito</name>
    <dbReference type="NCBI Taxonomy" id="43151"/>
    <lineage>
        <taxon>Eukaryota</taxon>
        <taxon>Metazoa</taxon>
        <taxon>Ecdysozoa</taxon>
        <taxon>Arthropoda</taxon>
        <taxon>Hexapoda</taxon>
        <taxon>Insecta</taxon>
        <taxon>Pterygota</taxon>
        <taxon>Neoptera</taxon>
        <taxon>Endopterygota</taxon>
        <taxon>Diptera</taxon>
        <taxon>Nematocera</taxon>
        <taxon>Culicoidea</taxon>
        <taxon>Culicidae</taxon>
        <taxon>Anophelinae</taxon>
        <taxon>Anopheles</taxon>
    </lineage>
</organism>
<reference evidence="2" key="1">
    <citation type="submission" date="2018-01" db="EMBL/GenBank/DDBJ databases">
        <title>An insight into the sialome of Amazonian anophelines.</title>
        <authorList>
            <person name="Ribeiro J.M."/>
            <person name="Scarpassa V."/>
            <person name="Calvo E."/>
        </authorList>
    </citation>
    <scope>NUCLEOTIDE SEQUENCE</scope>
</reference>